<comment type="catalytic activity">
    <reaction evidence="1">
        <text>ATP + protein L-histidine = ADP + protein N-phospho-L-histidine.</text>
        <dbReference type="EC" id="2.7.13.3"/>
    </reaction>
</comment>
<name>A0A4V5MVF5_9RHOB</name>
<evidence type="ECO:0000256" key="10">
    <source>
        <dbReference type="ARBA" id="ARBA00022691"/>
    </source>
</evidence>
<gene>
    <name evidence="23" type="ORF">FA743_10295</name>
</gene>
<dbReference type="InterPro" id="IPR013655">
    <property type="entry name" value="PAS_fold_3"/>
</dbReference>
<evidence type="ECO:0000256" key="15">
    <source>
        <dbReference type="ARBA" id="ARBA00023170"/>
    </source>
</evidence>
<keyword evidence="8" id="KW-0288">FMN</keyword>
<evidence type="ECO:0000259" key="20">
    <source>
        <dbReference type="PROSITE" id="PS50113"/>
    </source>
</evidence>
<dbReference type="SUPFAM" id="SSF47757">
    <property type="entry name" value="Chemotaxis receptor methyltransferase CheR, N-terminal domain"/>
    <property type="match status" value="1"/>
</dbReference>
<evidence type="ECO:0000256" key="1">
    <source>
        <dbReference type="ARBA" id="ARBA00000085"/>
    </source>
</evidence>
<dbReference type="InterPro" id="IPR000673">
    <property type="entry name" value="Sig_transdc_resp-reg_Me-estase"/>
</dbReference>
<dbReference type="PROSITE" id="PS50112">
    <property type="entry name" value="PAS"/>
    <property type="match status" value="1"/>
</dbReference>
<dbReference type="CDD" id="cd16434">
    <property type="entry name" value="CheB-CheR_fusion"/>
    <property type="match status" value="1"/>
</dbReference>
<comment type="caution">
    <text evidence="23">The sequence shown here is derived from an EMBL/GenBank/DDBJ whole genome shotgun (WGS) entry which is preliminary data.</text>
</comment>
<dbReference type="InterPro" id="IPR022642">
    <property type="entry name" value="CheR_C"/>
</dbReference>
<dbReference type="Pfam" id="PF07536">
    <property type="entry name" value="HWE_HK"/>
    <property type="match status" value="1"/>
</dbReference>
<dbReference type="InterPro" id="IPR036804">
    <property type="entry name" value="CheR_N_sf"/>
</dbReference>
<feature type="active site" evidence="16">
    <location>
        <position position="133"/>
    </location>
</feature>
<dbReference type="InterPro" id="IPR001610">
    <property type="entry name" value="PAC"/>
</dbReference>
<keyword evidence="9" id="KW-0808">Transferase</keyword>
<dbReference type="InterPro" id="IPR029063">
    <property type="entry name" value="SAM-dependent_MTases_sf"/>
</dbReference>
<reference evidence="23 24" key="1">
    <citation type="submission" date="2019-04" db="EMBL/GenBank/DDBJ databases">
        <authorList>
            <person name="Li J."/>
        </authorList>
    </citation>
    <scope>NUCLEOTIDE SEQUENCE [LARGE SCALE GENOMIC DNA]</scope>
    <source>
        <strain evidence="23 24">KCTC 42687</strain>
    </source>
</reference>
<dbReference type="Pfam" id="PF03705">
    <property type="entry name" value="CheR_N"/>
    <property type="match status" value="1"/>
</dbReference>
<comment type="catalytic activity">
    <reaction evidence="2">
        <text>L-glutamyl-[protein] + S-adenosyl-L-methionine = [protein]-L-glutamate 5-O-methyl ester + S-adenosyl-L-homocysteine</text>
        <dbReference type="Rhea" id="RHEA:24452"/>
        <dbReference type="Rhea" id="RHEA-COMP:10208"/>
        <dbReference type="Rhea" id="RHEA-COMP:10311"/>
        <dbReference type="ChEBI" id="CHEBI:29973"/>
        <dbReference type="ChEBI" id="CHEBI:57856"/>
        <dbReference type="ChEBI" id="CHEBI:59789"/>
        <dbReference type="ChEBI" id="CHEBI:82795"/>
        <dbReference type="EC" id="2.1.1.80"/>
    </reaction>
</comment>
<feature type="domain" description="CheB-type methylesterase" evidence="21">
    <location>
        <begin position="121"/>
        <end position="311"/>
    </location>
</feature>
<dbReference type="Pfam" id="PF01739">
    <property type="entry name" value="CheR"/>
    <property type="match status" value="1"/>
</dbReference>
<dbReference type="SMART" id="SM00091">
    <property type="entry name" value="PAS"/>
    <property type="match status" value="2"/>
</dbReference>
<keyword evidence="16" id="KW-0378">Hydrolase</keyword>
<evidence type="ECO:0000256" key="16">
    <source>
        <dbReference type="PROSITE-ProRule" id="PRU00050"/>
    </source>
</evidence>
<dbReference type="GO" id="GO:0005737">
    <property type="term" value="C:cytoplasm"/>
    <property type="evidence" value="ECO:0007669"/>
    <property type="project" value="InterPro"/>
</dbReference>
<dbReference type="Gene3D" id="3.40.50.180">
    <property type="entry name" value="Methylesterase CheB, C-terminal domain"/>
    <property type="match status" value="1"/>
</dbReference>
<evidence type="ECO:0000256" key="18">
    <source>
        <dbReference type="SAM" id="MobiDB-lite"/>
    </source>
</evidence>
<dbReference type="InterPro" id="IPR000700">
    <property type="entry name" value="PAS-assoc_C"/>
</dbReference>
<dbReference type="PROSITE" id="PS50122">
    <property type="entry name" value="CHEB"/>
    <property type="match status" value="1"/>
</dbReference>
<dbReference type="PROSITE" id="PS50123">
    <property type="entry name" value="CHER"/>
    <property type="match status" value="1"/>
</dbReference>
<feature type="coiled-coil region" evidence="17">
    <location>
        <begin position="756"/>
        <end position="821"/>
    </location>
</feature>
<keyword evidence="4" id="KW-0597">Phosphoprotein</keyword>
<dbReference type="InterPro" id="IPR050903">
    <property type="entry name" value="Bact_Chemotaxis_MeTrfase"/>
</dbReference>
<dbReference type="Gene3D" id="3.30.565.10">
    <property type="entry name" value="Histidine kinase-like ATPase, C-terminal domain"/>
    <property type="match status" value="1"/>
</dbReference>
<dbReference type="PROSITE" id="PS50113">
    <property type="entry name" value="PAC"/>
    <property type="match status" value="1"/>
</dbReference>
<keyword evidence="17" id="KW-0175">Coiled coil</keyword>
<feature type="region of interest" description="Disordered" evidence="18">
    <location>
        <begin position="98"/>
        <end position="118"/>
    </location>
</feature>
<dbReference type="GO" id="GO:0032259">
    <property type="term" value="P:methylation"/>
    <property type="evidence" value="ECO:0007669"/>
    <property type="project" value="UniProtKB-KW"/>
</dbReference>
<evidence type="ECO:0000256" key="11">
    <source>
        <dbReference type="ARBA" id="ARBA00022741"/>
    </source>
</evidence>
<dbReference type="SUPFAM" id="SSF52738">
    <property type="entry name" value="Methylesterase CheB, C-terminal domain"/>
    <property type="match status" value="1"/>
</dbReference>
<keyword evidence="7" id="KW-0285">Flavoprotein</keyword>
<keyword evidence="14" id="KW-0157">Chromophore</keyword>
<dbReference type="Proteomes" id="UP000309747">
    <property type="component" value="Unassembled WGS sequence"/>
</dbReference>
<dbReference type="Gene3D" id="3.30.450.20">
    <property type="entry name" value="PAS domain"/>
    <property type="match status" value="2"/>
</dbReference>
<dbReference type="InterPro" id="IPR036890">
    <property type="entry name" value="HATPase_C_sf"/>
</dbReference>
<keyword evidence="6" id="KW-0716">Sensory transduction</keyword>
<keyword evidence="24" id="KW-1185">Reference proteome</keyword>
<dbReference type="InterPro" id="IPR035909">
    <property type="entry name" value="CheB_C"/>
</dbReference>
<keyword evidence="11" id="KW-0547">Nucleotide-binding</keyword>
<dbReference type="GO" id="GO:0006935">
    <property type="term" value="P:chemotaxis"/>
    <property type="evidence" value="ECO:0007669"/>
    <property type="project" value="UniProtKB-UniRule"/>
</dbReference>
<dbReference type="Gene3D" id="3.40.50.150">
    <property type="entry name" value="Vaccinia Virus protein VP39"/>
    <property type="match status" value="1"/>
</dbReference>
<dbReference type="InterPro" id="IPR035965">
    <property type="entry name" value="PAS-like_dom_sf"/>
</dbReference>
<dbReference type="GO" id="GO:0008984">
    <property type="term" value="F:protein-glutamate methylesterase activity"/>
    <property type="evidence" value="ECO:0007669"/>
    <property type="project" value="InterPro"/>
</dbReference>
<sequence>MPLLRTPSKSGVRAGFERGEIAAGSTARYDDILWTGGSIGAPGQQGHSNRPAPTMKIDTCFGTRPTKVGPCPRFCQTFRYSILGQELRSIRHWESRSSPIRRRQNSRARGTLGMTGEAERARRPRLIVGIGASAGGLEAFTAFFAHLPPDSGMAFVLVQHLSPDHKSSLTEILDRTSPIPVVEARNGIRVEPNHVYVIPPNATMTIKHGRLVVDTPAPARSHRRPIDVFFTSLARDQGDNAVSIVLSGVGSDGSAGLAAVKESGGLTIAQAELDHHAMSGMPQSAAATGHVDYIMQVEDMPASLIDYRDHLALMSDHKDDEGTLIGAEKELATVLAVLRAKTGHDFAKYKTKTVTRRIQRRMQVLQADTISAYITLLREDPAEPDLLFRDMLIGVTEFFRDADAFRGLSVAINAILERGEGNRSLRVWVPACSTGEEVYSLAIIIRELIDARNAFLDVQIFATDIDDRAIEFARVGRYQRTLGISPERLEQWFFEEGGGYYPNRKIREMCVFSVHNVAKDPPFSKLDLISCRNLMIYLDSDLQDRVLRTFHYALKPDGLLFLGQSEGVSGHARLFSVHDKAAHIFQRQDGDTAFPAMPMPPQVPVQNRSVGEPGRGTGDRVDRAVRAVLAKHSPAFIVVDRQTSILRYSGGEVARYLEPSAGPASLSLLSNLRKDLRTTVRTALQSVMKTGEGVATDASVLIEGQYQVLSVIVEPVPNTGGDGVYAIAFQEVRAAADPSQTVPEGSQQGPQALLAEQELRTVREQLQATISDLEIANEEMRSSAEEYQSVNEELQSTNEELQTSKEEMQSINEELQTVNAEMMIKNDLLSNLNSDLQNLLDSTQIATIFLDENLRIKNFTPGMADIFSLLDSDRGRPLTDIVSLLAYDDLRRDVAKVLRDLTVIERELELQDRGASFVMRIRPYRSIARVIDGVVMTFVDVTERRKAERAQIDSERRFAAIVGQAAVGVVETDLSGKFLLTNVAFETMTGRSTEDLQKLHRLELIDPDDAQDLSKLFDQAIRDRQPFEAEYRLRRADGTTTWVHDSVSVLTDGNDRPSSIISVTLEIEERKRAERRTTLLLGELDHRVKNILAIVSSIIAQTLKANPSPDLFADIIAGRISAITRAHNLLTHREGGDTGTLRDLINIELKPYENRDLRIDGPNIVLTPKAGLSIAMAIHELASNAVKYGSLSDPKGALTVFWMITDPPDRRLRLSWLETGGPSLAGPPQKRGFGTTLIERSLGYEFDAKVERKFPESGLVCLIDIALTPSVGEVRSMKEGKSSDGR</sequence>
<dbReference type="CDD" id="cd02440">
    <property type="entry name" value="AdoMet_MTases"/>
    <property type="match status" value="1"/>
</dbReference>
<dbReference type="GO" id="GO:0009881">
    <property type="term" value="F:photoreceptor activity"/>
    <property type="evidence" value="ECO:0007669"/>
    <property type="project" value="UniProtKB-KW"/>
</dbReference>
<evidence type="ECO:0000256" key="4">
    <source>
        <dbReference type="ARBA" id="ARBA00022553"/>
    </source>
</evidence>
<dbReference type="GO" id="GO:0000156">
    <property type="term" value="F:phosphorelay response regulator activity"/>
    <property type="evidence" value="ECO:0007669"/>
    <property type="project" value="InterPro"/>
</dbReference>
<evidence type="ECO:0000256" key="2">
    <source>
        <dbReference type="ARBA" id="ARBA00001541"/>
    </source>
</evidence>
<evidence type="ECO:0000256" key="13">
    <source>
        <dbReference type="ARBA" id="ARBA00022840"/>
    </source>
</evidence>
<evidence type="ECO:0000256" key="17">
    <source>
        <dbReference type="SAM" id="Coils"/>
    </source>
</evidence>
<dbReference type="SUPFAM" id="SSF55785">
    <property type="entry name" value="PYP-like sensor domain (PAS domain)"/>
    <property type="match status" value="2"/>
</dbReference>
<dbReference type="SMART" id="SM00086">
    <property type="entry name" value="PAC"/>
    <property type="match status" value="2"/>
</dbReference>
<dbReference type="Gene3D" id="1.10.155.10">
    <property type="entry name" value="Chemotaxis receptor methyltransferase CheR, N-terminal domain"/>
    <property type="match status" value="1"/>
</dbReference>
<evidence type="ECO:0000256" key="3">
    <source>
        <dbReference type="ARBA" id="ARBA00022543"/>
    </source>
</evidence>
<organism evidence="23 24">
    <name type="scientific">Paracoccus gahaiensis</name>
    <dbReference type="NCBI Taxonomy" id="1706839"/>
    <lineage>
        <taxon>Bacteria</taxon>
        <taxon>Pseudomonadati</taxon>
        <taxon>Pseudomonadota</taxon>
        <taxon>Alphaproteobacteria</taxon>
        <taxon>Rhodobacterales</taxon>
        <taxon>Paracoccaceae</taxon>
        <taxon>Paracoccus</taxon>
    </lineage>
</organism>
<keyword evidence="15" id="KW-0675">Receptor</keyword>
<keyword evidence="13" id="KW-0067">ATP-binding</keyword>
<dbReference type="EMBL" id="SUNI01000007">
    <property type="protein sequence ID" value="TJZ91848.1"/>
    <property type="molecule type" value="Genomic_DNA"/>
</dbReference>
<keyword evidence="10" id="KW-0949">S-adenosyl-L-methionine</keyword>
<keyword evidence="12" id="KW-0418">Kinase</keyword>
<evidence type="ECO:0000256" key="12">
    <source>
        <dbReference type="ARBA" id="ARBA00022777"/>
    </source>
</evidence>
<dbReference type="Pfam" id="PF13596">
    <property type="entry name" value="PAS_10"/>
    <property type="match status" value="1"/>
</dbReference>
<dbReference type="PANTHER" id="PTHR24422:SF27">
    <property type="entry name" value="PROTEIN-GLUTAMATE O-METHYLTRANSFERASE"/>
    <property type="match status" value="1"/>
</dbReference>
<dbReference type="PANTHER" id="PTHR24422">
    <property type="entry name" value="CHEMOTAXIS PROTEIN METHYLTRANSFERASE"/>
    <property type="match status" value="1"/>
</dbReference>
<evidence type="ECO:0000259" key="21">
    <source>
        <dbReference type="PROSITE" id="PS50122"/>
    </source>
</evidence>
<evidence type="ECO:0000256" key="7">
    <source>
        <dbReference type="ARBA" id="ARBA00022630"/>
    </source>
</evidence>
<dbReference type="SMART" id="SM00911">
    <property type="entry name" value="HWE_HK"/>
    <property type="match status" value="1"/>
</dbReference>
<evidence type="ECO:0000256" key="5">
    <source>
        <dbReference type="ARBA" id="ARBA00022603"/>
    </source>
</evidence>
<evidence type="ECO:0000256" key="14">
    <source>
        <dbReference type="ARBA" id="ARBA00022991"/>
    </source>
</evidence>
<dbReference type="OrthoDB" id="9816309at2"/>
<dbReference type="PRINTS" id="PR00996">
    <property type="entry name" value="CHERMTFRASE"/>
</dbReference>
<dbReference type="InterPro" id="IPR022641">
    <property type="entry name" value="CheR_N"/>
</dbReference>
<feature type="domain" description="PAC" evidence="20">
    <location>
        <begin position="1027"/>
        <end position="1079"/>
    </location>
</feature>
<evidence type="ECO:0000256" key="8">
    <source>
        <dbReference type="ARBA" id="ARBA00022643"/>
    </source>
</evidence>
<dbReference type="SMART" id="SM00138">
    <property type="entry name" value="MeTrc"/>
    <property type="match status" value="1"/>
</dbReference>
<dbReference type="Pfam" id="PF08447">
    <property type="entry name" value="PAS_3"/>
    <property type="match status" value="1"/>
</dbReference>
<evidence type="ECO:0000313" key="23">
    <source>
        <dbReference type="EMBL" id="TJZ91848.1"/>
    </source>
</evidence>
<feature type="domain" description="PAS" evidence="19">
    <location>
        <begin position="954"/>
        <end position="1024"/>
    </location>
</feature>
<evidence type="ECO:0000259" key="19">
    <source>
        <dbReference type="PROSITE" id="PS50112"/>
    </source>
</evidence>
<dbReference type="GO" id="GO:0005524">
    <property type="term" value="F:ATP binding"/>
    <property type="evidence" value="ECO:0007669"/>
    <property type="project" value="UniProtKB-KW"/>
</dbReference>
<dbReference type="CDD" id="cd00130">
    <property type="entry name" value="PAS"/>
    <property type="match status" value="1"/>
</dbReference>
<keyword evidence="5" id="KW-0489">Methyltransferase</keyword>
<feature type="active site" evidence="16">
    <location>
        <position position="160"/>
    </location>
</feature>
<evidence type="ECO:0000313" key="24">
    <source>
        <dbReference type="Proteomes" id="UP000309747"/>
    </source>
</evidence>
<feature type="domain" description="CheR-type methyltransferase" evidence="22">
    <location>
        <begin position="319"/>
        <end position="588"/>
    </location>
</feature>
<evidence type="ECO:0000256" key="9">
    <source>
        <dbReference type="ARBA" id="ARBA00022679"/>
    </source>
</evidence>
<accession>A0A4V5MVF5</accession>
<proteinExistence type="predicted"/>
<dbReference type="NCBIfam" id="TIGR00229">
    <property type="entry name" value="sensory_box"/>
    <property type="match status" value="1"/>
</dbReference>
<dbReference type="GO" id="GO:0004673">
    <property type="term" value="F:protein histidine kinase activity"/>
    <property type="evidence" value="ECO:0007669"/>
    <property type="project" value="UniProtKB-EC"/>
</dbReference>
<dbReference type="InterPro" id="IPR000780">
    <property type="entry name" value="CheR_MeTrfase"/>
</dbReference>
<dbReference type="Pfam" id="PF01339">
    <property type="entry name" value="CheB_methylest"/>
    <property type="match status" value="1"/>
</dbReference>
<dbReference type="InterPro" id="IPR000014">
    <property type="entry name" value="PAS"/>
</dbReference>
<keyword evidence="3" id="KW-0600">Photoreceptor protein</keyword>
<evidence type="ECO:0000259" key="22">
    <source>
        <dbReference type="PROSITE" id="PS50123"/>
    </source>
</evidence>
<dbReference type="GO" id="GO:0008983">
    <property type="term" value="F:protein-glutamate O-methyltransferase activity"/>
    <property type="evidence" value="ECO:0007669"/>
    <property type="project" value="UniProtKB-EC"/>
</dbReference>
<evidence type="ECO:0000256" key="6">
    <source>
        <dbReference type="ARBA" id="ARBA00022606"/>
    </source>
</evidence>
<dbReference type="SUPFAM" id="SSF53335">
    <property type="entry name" value="S-adenosyl-L-methionine-dependent methyltransferases"/>
    <property type="match status" value="1"/>
</dbReference>
<feature type="active site" evidence="16">
    <location>
        <position position="252"/>
    </location>
</feature>
<keyword evidence="16" id="KW-0145">Chemotaxis</keyword>
<protein>
    <submittedName>
        <fullName evidence="23">PAS domain S-box protein</fullName>
    </submittedName>
</protein>
<dbReference type="InterPro" id="IPR011102">
    <property type="entry name" value="Sig_transdc_His_kinase_HWE"/>
</dbReference>